<sequence length="118" mass="12849">MSSSSGSNIVGDAEAVPAANDGGCGGVNIRLYEGHETDYITSLIQDSVKLETRDIHTLLTNHEMPILPVIPHRPQPPALFMVPNQLVLDGIADGYIWRKRQNVRLMINGVNVIKCSVS</sequence>
<gene>
    <name evidence="2" type="primary">LOC104786139</name>
</gene>
<accession>A0ABM1RCY6</accession>
<evidence type="ECO:0000313" key="2">
    <source>
        <dbReference type="RefSeq" id="XP_019096874.1"/>
    </source>
</evidence>
<reference evidence="1" key="1">
    <citation type="journal article" date="2014" name="Nat. Commun.">
        <title>The emerging biofuel crop Camelina sativa retains a highly undifferentiated hexaploid genome structure.</title>
        <authorList>
            <person name="Kagale S."/>
            <person name="Koh C."/>
            <person name="Nixon J."/>
            <person name="Bollina V."/>
            <person name="Clarke W.E."/>
            <person name="Tuteja R."/>
            <person name="Spillane C."/>
            <person name="Robinson S.J."/>
            <person name="Links M.G."/>
            <person name="Clarke C."/>
            <person name="Higgins E.E."/>
            <person name="Huebert T."/>
            <person name="Sharpe A.G."/>
            <person name="Parkin I.A."/>
        </authorList>
    </citation>
    <scope>NUCLEOTIDE SEQUENCE [LARGE SCALE GENOMIC DNA]</scope>
    <source>
        <strain evidence="1">cv. DH55</strain>
    </source>
</reference>
<keyword evidence="1" id="KW-1185">Reference proteome</keyword>
<name>A0ABM1RCY6_CAMSA</name>
<dbReference type="GeneID" id="104786139"/>
<proteinExistence type="predicted"/>
<organism evidence="1 2">
    <name type="scientific">Camelina sativa</name>
    <name type="common">False flax</name>
    <name type="synonym">Myagrum sativum</name>
    <dbReference type="NCBI Taxonomy" id="90675"/>
    <lineage>
        <taxon>Eukaryota</taxon>
        <taxon>Viridiplantae</taxon>
        <taxon>Streptophyta</taxon>
        <taxon>Embryophyta</taxon>
        <taxon>Tracheophyta</taxon>
        <taxon>Spermatophyta</taxon>
        <taxon>Magnoliopsida</taxon>
        <taxon>eudicotyledons</taxon>
        <taxon>Gunneridae</taxon>
        <taxon>Pentapetalae</taxon>
        <taxon>rosids</taxon>
        <taxon>malvids</taxon>
        <taxon>Brassicales</taxon>
        <taxon>Brassicaceae</taxon>
        <taxon>Camelineae</taxon>
        <taxon>Camelina</taxon>
    </lineage>
</organism>
<dbReference type="RefSeq" id="XP_019096874.1">
    <property type="nucleotide sequence ID" value="XM_019241329.1"/>
</dbReference>
<dbReference type="Proteomes" id="UP000694864">
    <property type="component" value="Chromosome 1"/>
</dbReference>
<evidence type="ECO:0000313" key="1">
    <source>
        <dbReference type="Proteomes" id="UP000694864"/>
    </source>
</evidence>
<reference evidence="2" key="2">
    <citation type="submission" date="2025-08" db="UniProtKB">
        <authorList>
            <consortium name="RefSeq"/>
        </authorList>
    </citation>
    <scope>IDENTIFICATION</scope>
    <source>
        <tissue evidence="2">Leaf</tissue>
    </source>
</reference>
<protein>
    <submittedName>
        <fullName evidence="2">Uncharacterized protein LOC104786139 isoform X1</fullName>
    </submittedName>
</protein>